<keyword evidence="2" id="KW-1133">Transmembrane helix</keyword>
<name>A0A8X6SJZ9_TRICX</name>
<dbReference type="Gene3D" id="1.10.340.70">
    <property type="match status" value="1"/>
</dbReference>
<evidence type="ECO:0000313" key="5">
    <source>
        <dbReference type="Proteomes" id="UP000887159"/>
    </source>
</evidence>
<feature type="domain" description="Integrase zinc-binding" evidence="3">
    <location>
        <begin position="41"/>
        <end position="81"/>
    </location>
</feature>
<dbReference type="PANTHER" id="PTHR47266">
    <property type="entry name" value="ENDONUCLEASE-RELATED"/>
    <property type="match status" value="1"/>
</dbReference>
<keyword evidence="5" id="KW-1185">Reference proteome</keyword>
<protein>
    <submittedName>
        <fullName evidence="4">Retrovirus-related Pol polyprotein from transposon 412</fullName>
    </submittedName>
</protein>
<evidence type="ECO:0000259" key="3">
    <source>
        <dbReference type="Pfam" id="PF17921"/>
    </source>
</evidence>
<comment type="caution">
    <text evidence="4">The sequence shown here is derived from an EMBL/GenBank/DDBJ whole genome shotgun (WGS) entry which is preliminary data.</text>
</comment>
<dbReference type="InterPro" id="IPR041588">
    <property type="entry name" value="Integrase_H2C2"/>
</dbReference>
<gene>
    <name evidence="4" type="primary">X975_16630</name>
    <name evidence="4" type="ORF">TNCV_3697931</name>
</gene>
<keyword evidence="2" id="KW-0812">Transmembrane</keyword>
<keyword evidence="2" id="KW-0472">Membrane</keyword>
<dbReference type="Proteomes" id="UP000887159">
    <property type="component" value="Unassembled WGS sequence"/>
</dbReference>
<evidence type="ECO:0000256" key="1">
    <source>
        <dbReference type="SAM" id="MobiDB-lite"/>
    </source>
</evidence>
<accession>A0A8X6SJZ9</accession>
<dbReference type="EMBL" id="BMAU01021292">
    <property type="protein sequence ID" value="GFY09831.1"/>
    <property type="molecule type" value="Genomic_DNA"/>
</dbReference>
<feature type="region of interest" description="Disordered" evidence="1">
    <location>
        <begin position="1"/>
        <end position="38"/>
    </location>
</feature>
<sequence length="160" mass="18433">MMWKFDTEKNQPMEMQTPFREDPVPRAANTAPESKRNLAPTGVHLGVMKTLHKVREHFYWNNVQSDVEKWCRISDPCTARKGPRKRTRGRLQLYNMGAPFKRIAFDILGPLPRSQDGNNNILVVVAAMGCLVAWLSWTTSLSGQKPILFPTKRPRLLQRF</sequence>
<proteinExistence type="predicted"/>
<feature type="transmembrane region" description="Helical" evidence="2">
    <location>
        <begin position="120"/>
        <end position="137"/>
    </location>
</feature>
<dbReference type="AlphaFoldDB" id="A0A8X6SJZ9"/>
<evidence type="ECO:0000313" key="4">
    <source>
        <dbReference type="EMBL" id="GFY09831.1"/>
    </source>
</evidence>
<dbReference type="Pfam" id="PF17921">
    <property type="entry name" value="Integrase_H2C2"/>
    <property type="match status" value="1"/>
</dbReference>
<feature type="compositionally biased region" description="Basic and acidic residues" evidence="1">
    <location>
        <begin position="1"/>
        <end position="11"/>
    </location>
</feature>
<organism evidence="4 5">
    <name type="scientific">Trichonephila clavipes</name>
    <name type="common">Golden silk orbweaver</name>
    <name type="synonym">Nephila clavipes</name>
    <dbReference type="NCBI Taxonomy" id="2585209"/>
    <lineage>
        <taxon>Eukaryota</taxon>
        <taxon>Metazoa</taxon>
        <taxon>Ecdysozoa</taxon>
        <taxon>Arthropoda</taxon>
        <taxon>Chelicerata</taxon>
        <taxon>Arachnida</taxon>
        <taxon>Araneae</taxon>
        <taxon>Araneomorphae</taxon>
        <taxon>Entelegynae</taxon>
        <taxon>Araneoidea</taxon>
        <taxon>Nephilidae</taxon>
        <taxon>Trichonephila</taxon>
    </lineage>
</organism>
<evidence type="ECO:0000256" key="2">
    <source>
        <dbReference type="SAM" id="Phobius"/>
    </source>
</evidence>
<reference evidence="4" key="1">
    <citation type="submission" date="2020-08" db="EMBL/GenBank/DDBJ databases">
        <title>Multicomponent nature underlies the extraordinary mechanical properties of spider dragline silk.</title>
        <authorList>
            <person name="Kono N."/>
            <person name="Nakamura H."/>
            <person name="Mori M."/>
            <person name="Yoshida Y."/>
            <person name="Ohtoshi R."/>
            <person name="Malay A.D."/>
            <person name="Moran D.A.P."/>
            <person name="Tomita M."/>
            <person name="Numata K."/>
            <person name="Arakawa K."/>
        </authorList>
    </citation>
    <scope>NUCLEOTIDE SEQUENCE</scope>
</reference>
<dbReference type="InterPro" id="IPR052160">
    <property type="entry name" value="Gypsy_RT_Integrase-like"/>
</dbReference>